<name>A0A542YNT1_9MICO</name>
<dbReference type="Pfam" id="PF03781">
    <property type="entry name" value="FGE-sulfatase"/>
    <property type="match status" value="1"/>
</dbReference>
<dbReference type="AlphaFoldDB" id="A0A542YNT1"/>
<gene>
    <name evidence="2" type="ORF">FB467_0851</name>
</gene>
<dbReference type="Gene3D" id="3.90.1580.10">
    <property type="entry name" value="paralog of FGE (formylglycine-generating enzyme)"/>
    <property type="match status" value="1"/>
</dbReference>
<dbReference type="PANTHER" id="PTHR23150">
    <property type="entry name" value="SULFATASE MODIFYING FACTOR 1, 2"/>
    <property type="match status" value="1"/>
</dbReference>
<protein>
    <submittedName>
        <fullName evidence="2">Formylglycine-generating enzyme required for sulfatase activity</fullName>
    </submittedName>
</protein>
<dbReference type="InterPro" id="IPR042095">
    <property type="entry name" value="SUMF_sf"/>
</dbReference>
<keyword evidence="3" id="KW-1185">Reference proteome</keyword>
<evidence type="ECO:0000313" key="2">
    <source>
        <dbReference type="EMBL" id="TQL49760.1"/>
    </source>
</evidence>
<accession>A0A542YNT1</accession>
<reference evidence="2 3" key="1">
    <citation type="submission" date="2019-06" db="EMBL/GenBank/DDBJ databases">
        <title>Sequencing the genomes of 1000 actinobacteria strains.</title>
        <authorList>
            <person name="Klenk H.-P."/>
        </authorList>
    </citation>
    <scope>NUCLEOTIDE SEQUENCE [LARGE SCALE GENOMIC DNA]</scope>
    <source>
        <strain evidence="2 3">DSM 12335</strain>
    </source>
</reference>
<dbReference type="SUPFAM" id="SSF56436">
    <property type="entry name" value="C-type lectin-like"/>
    <property type="match status" value="1"/>
</dbReference>
<evidence type="ECO:0000259" key="1">
    <source>
        <dbReference type="Pfam" id="PF03781"/>
    </source>
</evidence>
<organism evidence="2 3">
    <name type="scientific">Ornithinicoccus hortensis</name>
    <dbReference type="NCBI Taxonomy" id="82346"/>
    <lineage>
        <taxon>Bacteria</taxon>
        <taxon>Bacillati</taxon>
        <taxon>Actinomycetota</taxon>
        <taxon>Actinomycetes</taxon>
        <taxon>Micrococcales</taxon>
        <taxon>Intrasporangiaceae</taxon>
        <taxon>Ornithinicoccus</taxon>
    </lineage>
</organism>
<proteinExistence type="predicted"/>
<dbReference type="PANTHER" id="PTHR23150:SF19">
    <property type="entry name" value="FORMYLGLYCINE-GENERATING ENZYME"/>
    <property type="match status" value="1"/>
</dbReference>
<dbReference type="GO" id="GO:0120147">
    <property type="term" value="F:formylglycine-generating oxidase activity"/>
    <property type="evidence" value="ECO:0007669"/>
    <property type="project" value="TreeGrafter"/>
</dbReference>
<comment type="caution">
    <text evidence="2">The sequence shown here is derived from an EMBL/GenBank/DDBJ whole genome shotgun (WGS) entry which is preliminary data.</text>
</comment>
<feature type="domain" description="Sulfatase-modifying factor enzyme-like" evidence="1">
    <location>
        <begin position="4"/>
        <end position="211"/>
    </location>
</feature>
<dbReference type="Proteomes" id="UP000319516">
    <property type="component" value="Unassembled WGS sequence"/>
</dbReference>
<sequence length="229" mass="25549">MAVPAGTVELSDRRTERRWTVEVAAFELGTTPVTQQQFAAVTGRCPSTAAGPGLPVETVSWWDAVRFCNASSTAAGLQHAYRLGPGEQEVHWEVTADGYRLPTEAEWEHACRAGSTGPTYGPLDDIAWHRGNSGDRAHEVAGKTPNAWGLHDMLGNVWDWCWDFYDTEVYGSYRVLRGGGWADPHWSCRASVRRRSHPTFRIDDVGFRVARTDQRRRTAPGRPRRRAAS</sequence>
<evidence type="ECO:0000313" key="3">
    <source>
        <dbReference type="Proteomes" id="UP000319516"/>
    </source>
</evidence>
<dbReference type="InterPro" id="IPR051043">
    <property type="entry name" value="Sulfatase_Mod_Factor_Kinase"/>
</dbReference>
<dbReference type="RefSeq" id="WP_228393228.1">
    <property type="nucleotide sequence ID" value="NZ_BAAAIK010000003.1"/>
</dbReference>
<dbReference type="InterPro" id="IPR016187">
    <property type="entry name" value="CTDL_fold"/>
</dbReference>
<dbReference type="InterPro" id="IPR005532">
    <property type="entry name" value="SUMF_dom"/>
</dbReference>
<dbReference type="EMBL" id="VFOP01000001">
    <property type="protein sequence ID" value="TQL49760.1"/>
    <property type="molecule type" value="Genomic_DNA"/>
</dbReference>